<protein>
    <submittedName>
        <fullName evidence="1">Reticuline oxidase-like</fullName>
    </submittedName>
</protein>
<reference evidence="2" key="1">
    <citation type="submission" date="2024-07" db="EMBL/GenBank/DDBJ databases">
        <title>Two chromosome-level genome assemblies of Korean endemic species Abeliophyllum distichum and Forsythia ovata (Oleaceae).</title>
        <authorList>
            <person name="Jang H."/>
        </authorList>
    </citation>
    <scope>NUCLEOTIDE SEQUENCE [LARGE SCALE GENOMIC DNA]</scope>
</reference>
<dbReference type="InterPro" id="IPR016169">
    <property type="entry name" value="FAD-bd_PCMH_sub2"/>
</dbReference>
<dbReference type="Proteomes" id="UP001604336">
    <property type="component" value="Unassembled WGS sequence"/>
</dbReference>
<gene>
    <name evidence="1" type="ORF">Adt_38518</name>
</gene>
<comment type="caution">
    <text evidence="1">The sequence shown here is derived from an EMBL/GenBank/DDBJ whole genome shotgun (WGS) entry which is preliminary data.</text>
</comment>
<proteinExistence type="predicted"/>
<evidence type="ECO:0000313" key="1">
    <source>
        <dbReference type="EMBL" id="KAL2470382.1"/>
    </source>
</evidence>
<dbReference type="EMBL" id="JBFOLK010000012">
    <property type="protein sequence ID" value="KAL2470382.1"/>
    <property type="molecule type" value="Genomic_DNA"/>
</dbReference>
<dbReference type="Gene3D" id="3.30.465.10">
    <property type="match status" value="1"/>
</dbReference>
<accession>A0ABD1Q2G4</accession>
<dbReference type="PANTHER" id="PTHR32448">
    <property type="entry name" value="OS08G0158400 PROTEIN"/>
    <property type="match status" value="1"/>
</dbReference>
<organism evidence="1 2">
    <name type="scientific">Abeliophyllum distichum</name>
    <dbReference type="NCBI Taxonomy" id="126358"/>
    <lineage>
        <taxon>Eukaryota</taxon>
        <taxon>Viridiplantae</taxon>
        <taxon>Streptophyta</taxon>
        <taxon>Embryophyta</taxon>
        <taxon>Tracheophyta</taxon>
        <taxon>Spermatophyta</taxon>
        <taxon>Magnoliopsida</taxon>
        <taxon>eudicotyledons</taxon>
        <taxon>Gunneridae</taxon>
        <taxon>Pentapetalae</taxon>
        <taxon>asterids</taxon>
        <taxon>lamiids</taxon>
        <taxon>Lamiales</taxon>
        <taxon>Oleaceae</taxon>
        <taxon>Forsythieae</taxon>
        <taxon>Abeliophyllum</taxon>
    </lineage>
</organism>
<sequence length="122" mass="14124">MIMKEIRILPTMEIPVFIDMMNLSRVSVDVKSQVAWVESGAILGQTYYSISESSRVHGFPGVDLARCLANTALLQTMWWMHFLLMRMVGYWIGKEWEKMCFGLFEEWVVGYLALFMPGRSDC</sequence>
<dbReference type="AlphaFoldDB" id="A0ABD1Q2G4"/>
<dbReference type="InterPro" id="IPR036318">
    <property type="entry name" value="FAD-bd_PCMH-like_sf"/>
</dbReference>
<keyword evidence="2" id="KW-1185">Reference proteome</keyword>
<evidence type="ECO:0000313" key="2">
    <source>
        <dbReference type="Proteomes" id="UP001604336"/>
    </source>
</evidence>
<name>A0ABD1Q2G4_9LAMI</name>
<dbReference type="SUPFAM" id="SSF56176">
    <property type="entry name" value="FAD-binding/transporter-associated domain-like"/>
    <property type="match status" value="1"/>
</dbReference>